<protein>
    <submittedName>
        <fullName evidence="1">Uncharacterized protein</fullName>
    </submittedName>
</protein>
<feature type="non-terminal residue" evidence="1">
    <location>
        <position position="53"/>
    </location>
</feature>
<name>A0ABD0PUA6_CIRMR</name>
<comment type="caution">
    <text evidence="1">The sequence shown here is derived from an EMBL/GenBank/DDBJ whole genome shotgun (WGS) entry which is preliminary data.</text>
</comment>
<evidence type="ECO:0000313" key="1">
    <source>
        <dbReference type="EMBL" id="KAL0176221.1"/>
    </source>
</evidence>
<dbReference type="Proteomes" id="UP001529510">
    <property type="component" value="Unassembled WGS sequence"/>
</dbReference>
<feature type="non-terminal residue" evidence="1">
    <location>
        <position position="1"/>
    </location>
</feature>
<evidence type="ECO:0000313" key="2">
    <source>
        <dbReference type="Proteomes" id="UP001529510"/>
    </source>
</evidence>
<dbReference type="AlphaFoldDB" id="A0ABD0PUA6"/>
<dbReference type="EMBL" id="JAMKFB020000014">
    <property type="protein sequence ID" value="KAL0176221.1"/>
    <property type="molecule type" value="Genomic_DNA"/>
</dbReference>
<sequence>TCVMLHNHPPRVQHGTVAEYDSSPQLRADLLAELQQNALLQNFRKFPAQRDDG</sequence>
<accession>A0ABD0PUA6</accession>
<proteinExistence type="predicted"/>
<organism evidence="1 2">
    <name type="scientific">Cirrhinus mrigala</name>
    <name type="common">Mrigala</name>
    <dbReference type="NCBI Taxonomy" id="683832"/>
    <lineage>
        <taxon>Eukaryota</taxon>
        <taxon>Metazoa</taxon>
        <taxon>Chordata</taxon>
        <taxon>Craniata</taxon>
        <taxon>Vertebrata</taxon>
        <taxon>Euteleostomi</taxon>
        <taxon>Actinopterygii</taxon>
        <taxon>Neopterygii</taxon>
        <taxon>Teleostei</taxon>
        <taxon>Ostariophysi</taxon>
        <taxon>Cypriniformes</taxon>
        <taxon>Cyprinidae</taxon>
        <taxon>Labeoninae</taxon>
        <taxon>Labeonini</taxon>
        <taxon>Cirrhinus</taxon>
    </lineage>
</organism>
<reference evidence="1 2" key="1">
    <citation type="submission" date="2024-05" db="EMBL/GenBank/DDBJ databases">
        <title>Genome sequencing and assembly of Indian major carp, Cirrhinus mrigala (Hamilton, 1822).</title>
        <authorList>
            <person name="Mohindra V."/>
            <person name="Chowdhury L.M."/>
            <person name="Lal K."/>
            <person name="Jena J.K."/>
        </authorList>
    </citation>
    <scope>NUCLEOTIDE SEQUENCE [LARGE SCALE GENOMIC DNA]</scope>
    <source>
        <strain evidence="1">CM1030</strain>
        <tissue evidence="1">Blood</tissue>
    </source>
</reference>
<gene>
    <name evidence="1" type="ORF">M9458_028551</name>
</gene>
<keyword evidence="2" id="KW-1185">Reference proteome</keyword>